<feature type="region of interest" description="Disordered" evidence="1">
    <location>
        <begin position="1"/>
        <end position="83"/>
    </location>
</feature>
<reference evidence="2" key="1">
    <citation type="journal article" date="2020" name="Stud. Mycol.">
        <title>101 Dothideomycetes genomes: a test case for predicting lifestyles and emergence of pathogens.</title>
        <authorList>
            <person name="Haridas S."/>
            <person name="Albert R."/>
            <person name="Binder M."/>
            <person name="Bloem J."/>
            <person name="Labutti K."/>
            <person name="Salamov A."/>
            <person name="Andreopoulos B."/>
            <person name="Baker S."/>
            <person name="Barry K."/>
            <person name="Bills G."/>
            <person name="Bluhm B."/>
            <person name="Cannon C."/>
            <person name="Castanera R."/>
            <person name="Culley D."/>
            <person name="Daum C."/>
            <person name="Ezra D."/>
            <person name="Gonzalez J."/>
            <person name="Henrissat B."/>
            <person name="Kuo A."/>
            <person name="Liang C."/>
            <person name="Lipzen A."/>
            <person name="Lutzoni F."/>
            <person name="Magnuson J."/>
            <person name="Mondo S."/>
            <person name="Nolan M."/>
            <person name="Ohm R."/>
            <person name="Pangilinan J."/>
            <person name="Park H.-J."/>
            <person name="Ramirez L."/>
            <person name="Alfaro M."/>
            <person name="Sun H."/>
            <person name="Tritt A."/>
            <person name="Yoshinaga Y."/>
            <person name="Zwiers L.-H."/>
            <person name="Turgeon B."/>
            <person name="Goodwin S."/>
            <person name="Spatafora J."/>
            <person name="Crous P."/>
            <person name="Grigoriev I."/>
        </authorList>
    </citation>
    <scope>NUCLEOTIDE SEQUENCE</scope>
    <source>
        <strain evidence="2">CBS 121410</strain>
    </source>
</reference>
<accession>A0A9P4HMJ7</accession>
<name>A0A9P4HMJ7_9PEZI</name>
<evidence type="ECO:0000256" key="1">
    <source>
        <dbReference type="SAM" id="MobiDB-lite"/>
    </source>
</evidence>
<evidence type="ECO:0000313" key="2">
    <source>
        <dbReference type="EMBL" id="KAF2083337.1"/>
    </source>
</evidence>
<keyword evidence="3" id="KW-1185">Reference proteome</keyword>
<dbReference type="OrthoDB" id="2532734at2759"/>
<dbReference type="EMBL" id="ML978800">
    <property type="protein sequence ID" value="KAF2083337.1"/>
    <property type="molecule type" value="Genomic_DNA"/>
</dbReference>
<evidence type="ECO:0000313" key="3">
    <source>
        <dbReference type="Proteomes" id="UP000799776"/>
    </source>
</evidence>
<sequence>MPHHPAEENTGGNLTDKVAKENPADSNASTHDMHKEDSDATSGGLQGKATAMDHMSKGPVISDNIGEPASKEDLKARAAELNK</sequence>
<organism evidence="2 3">
    <name type="scientific">Saccharata proteae CBS 121410</name>
    <dbReference type="NCBI Taxonomy" id="1314787"/>
    <lineage>
        <taxon>Eukaryota</taxon>
        <taxon>Fungi</taxon>
        <taxon>Dikarya</taxon>
        <taxon>Ascomycota</taxon>
        <taxon>Pezizomycotina</taxon>
        <taxon>Dothideomycetes</taxon>
        <taxon>Dothideomycetes incertae sedis</taxon>
        <taxon>Botryosphaeriales</taxon>
        <taxon>Saccharataceae</taxon>
        <taxon>Saccharata</taxon>
    </lineage>
</organism>
<dbReference type="AlphaFoldDB" id="A0A9P4HMJ7"/>
<proteinExistence type="predicted"/>
<comment type="caution">
    <text evidence="2">The sequence shown here is derived from an EMBL/GenBank/DDBJ whole genome shotgun (WGS) entry which is preliminary data.</text>
</comment>
<feature type="compositionally biased region" description="Basic and acidic residues" evidence="1">
    <location>
        <begin position="69"/>
        <end position="83"/>
    </location>
</feature>
<gene>
    <name evidence="2" type="ORF">K490DRAFT_69911</name>
</gene>
<dbReference type="Proteomes" id="UP000799776">
    <property type="component" value="Unassembled WGS sequence"/>
</dbReference>
<protein>
    <submittedName>
        <fullName evidence="2">Uncharacterized protein</fullName>
    </submittedName>
</protein>